<protein>
    <recommendedName>
        <fullName evidence="3">WLM domain-containing protein</fullName>
    </recommendedName>
</protein>
<evidence type="ECO:0000259" key="3">
    <source>
        <dbReference type="PROSITE" id="PS51397"/>
    </source>
</evidence>
<name>A0A0G4ELY6_VITBC</name>
<evidence type="ECO:0000256" key="1">
    <source>
        <dbReference type="SAM" id="MobiDB-lite"/>
    </source>
</evidence>
<feature type="region of interest" description="Disordered" evidence="1">
    <location>
        <begin position="301"/>
        <end position="403"/>
    </location>
</feature>
<dbReference type="InterPro" id="IPR053000">
    <property type="entry name" value="WSS1-like_metalloprotease"/>
</dbReference>
<dbReference type="VEuPathDB" id="CryptoDB:Vbra_12429"/>
<accession>A0A0G4ELY6</accession>
<sequence length="403" mass="45622">MVVLTLLFAGGGLAQRLDGVVDPGGGGETVYVRQEDGVDGLCDVYTYRVKEIRTAGYKNDGKAKRMLQDASDLVRPIMCKRRWQVELMREFKPDVKELLGLNINRGQEVKIRVRYNNDDFVPYEQVIGTVLHELVHNSIKGHNSSFWDLYEEVEAECRKLRGGKPCENECLLTDGDSNSIEEIWTRMTRCPDGFFTQPVIIGIVCAGIFVLLTTTCCCWGVRRRRIKRRRELQRLQQAANSSSRGSRRSSRRSSLQSDTEGISLQLDEREQIRIMVENQRREEEELRIALAASLSEAELQEAARSSSQTPAVVTGYPLPPPYAPQTHSQTSVAPPPAPVPAVWEDTRATETVRLPPPRPREADQASEDDEELQLALRISAMEHEMRQQHMQQHQQGRGNGNRI</sequence>
<dbReference type="PANTHER" id="PTHR46622:SF1">
    <property type="entry name" value="DNA-DEPENDENT METALLOPROTEASE WSS1"/>
    <property type="match status" value="1"/>
</dbReference>
<dbReference type="GO" id="GO:0006281">
    <property type="term" value="P:DNA repair"/>
    <property type="evidence" value="ECO:0007669"/>
    <property type="project" value="TreeGrafter"/>
</dbReference>
<keyword evidence="2" id="KW-0812">Transmembrane</keyword>
<dbReference type="SMART" id="SM00726">
    <property type="entry name" value="UIM"/>
    <property type="match status" value="2"/>
</dbReference>
<dbReference type="Proteomes" id="UP000041254">
    <property type="component" value="Unassembled WGS sequence"/>
</dbReference>
<dbReference type="PROSITE" id="PS50330">
    <property type="entry name" value="UIM"/>
    <property type="match status" value="2"/>
</dbReference>
<reference evidence="4 5" key="1">
    <citation type="submission" date="2014-11" db="EMBL/GenBank/DDBJ databases">
        <authorList>
            <person name="Zhu J."/>
            <person name="Qi W."/>
            <person name="Song R."/>
        </authorList>
    </citation>
    <scope>NUCLEOTIDE SEQUENCE [LARGE SCALE GENOMIC DNA]</scope>
</reference>
<dbReference type="STRING" id="1169540.A0A0G4ELY6"/>
<gene>
    <name evidence="4" type="ORF">Vbra_12429</name>
</gene>
<keyword evidence="5" id="KW-1185">Reference proteome</keyword>
<dbReference type="PANTHER" id="PTHR46622">
    <property type="entry name" value="DNA-DEPENDENT METALLOPROTEASE WSS1"/>
    <property type="match status" value="1"/>
</dbReference>
<evidence type="ECO:0000313" key="5">
    <source>
        <dbReference type="Proteomes" id="UP000041254"/>
    </source>
</evidence>
<proteinExistence type="predicted"/>
<dbReference type="AlphaFoldDB" id="A0A0G4ELY6"/>
<dbReference type="GO" id="GO:0005634">
    <property type="term" value="C:nucleus"/>
    <property type="evidence" value="ECO:0007669"/>
    <property type="project" value="TreeGrafter"/>
</dbReference>
<dbReference type="OrthoDB" id="261960at2759"/>
<feature type="compositionally biased region" description="Low complexity" evidence="1">
    <location>
        <begin position="234"/>
        <end position="244"/>
    </location>
</feature>
<evidence type="ECO:0000256" key="2">
    <source>
        <dbReference type="SAM" id="Phobius"/>
    </source>
</evidence>
<dbReference type="Pfam" id="PF08325">
    <property type="entry name" value="WLM"/>
    <property type="match status" value="1"/>
</dbReference>
<feature type="transmembrane region" description="Helical" evidence="2">
    <location>
        <begin position="199"/>
        <end position="221"/>
    </location>
</feature>
<evidence type="ECO:0000313" key="4">
    <source>
        <dbReference type="EMBL" id="CEL97982.1"/>
    </source>
</evidence>
<dbReference type="EMBL" id="CDMY01000260">
    <property type="protein sequence ID" value="CEL97982.1"/>
    <property type="molecule type" value="Genomic_DNA"/>
</dbReference>
<organism evidence="4 5">
    <name type="scientific">Vitrella brassicaformis (strain CCMP3155)</name>
    <dbReference type="NCBI Taxonomy" id="1169540"/>
    <lineage>
        <taxon>Eukaryota</taxon>
        <taxon>Sar</taxon>
        <taxon>Alveolata</taxon>
        <taxon>Colpodellida</taxon>
        <taxon>Vitrellaceae</taxon>
        <taxon>Vitrella</taxon>
    </lineage>
</organism>
<keyword evidence="2" id="KW-0472">Membrane</keyword>
<feature type="compositionally biased region" description="Low complexity" evidence="1">
    <location>
        <begin position="388"/>
        <end position="403"/>
    </location>
</feature>
<keyword evidence="2" id="KW-1133">Transmembrane helix</keyword>
<dbReference type="InterPro" id="IPR013536">
    <property type="entry name" value="WLM_dom"/>
</dbReference>
<dbReference type="InParanoid" id="A0A0G4ELY6"/>
<dbReference type="PROSITE" id="PS51397">
    <property type="entry name" value="WLM"/>
    <property type="match status" value="1"/>
</dbReference>
<dbReference type="InterPro" id="IPR003903">
    <property type="entry name" value="UIM_dom"/>
</dbReference>
<dbReference type="GO" id="GO:0008237">
    <property type="term" value="F:metallopeptidase activity"/>
    <property type="evidence" value="ECO:0007669"/>
    <property type="project" value="TreeGrafter"/>
</dbReference>
<feature type="region of interest" description="Disordered" evidence="1">
    <location>
        <begin position="234"/>
        <end position="262"/>
    </location>
</feature>
<feature type="domain" description="WLM" evidence="3">
    <location>
        <begin position="37"/>
        <end position="236"/>
    </location>
</feature>